<dbReference type="InterPro" id="IPR003729">
    <property type="entry name" value="Bi_nuclease_dom"/>
</dbReference>
<evidence type="ECO:0000313" key="3">
    <source>
        <dbReference type="Proteomes" id="UP001500274"/>
    </source>
</evidence>
<dbReference type="PANTHER" id="PTHR15160:SF1">
    <property type="entry name" value="VON HIPPEL-LINDAU DISEASE TUMOR SUPPRESSOR"/>
    <property type="match status" value="1"/>
</dbReference>
<comment type="caution">
    <text evidence="2">The sequence shown here is derived from an EMBL/GenBank/DDBJ whole genome shotgun (WGS) entry which is preliminary data.</text>
</comment>
<sequence>MIRVRVLGVALDPAQEHVILLKPVLRPWGRILPVWIGAQEATAILVAVQGAPSPRPLAHELMLSIVDELSARVERVEVTRVDDGTFYAAVTLDTPRGARVVDARPSDAIALASRADAPIFVADEVLAVAGIPDTVSEESDEASARDEESRIAEFRSFLDEVEPEDFED</sequence>
<dbReference type="EMBL" id="BAAARI010000011">
    <property type="protein sequence ID" value="GAA2576862.1"/>
    <property type="molecule type" value="Genomic_DNA"/>
</dbReference>
<dbReference type="PROSITE" id="PS51658">
    <property type="entry name" value="BFN"/>
    <property type="match status" value="1"/>
</dbReference>
<protein>
    <submittedName>
        <fullName evidence="2">Bifunctional nuclease family protein</fullName>
    </submittedName>
</protein>
<keyword evidence="3" id="KW-1185">Reference proteome</keyword>
<reference evidence="2 3" key="1">
    <citation type="journal article" date="2019" name="Int. J. Syst. Evol. Microbiol.">
        <title>The Global Catalogue of Microorganisms (GCM) 10K type strain sequencing project: providing services to taxonomists for standard genome sequencing and annotation.</title>
        <authorList>
            <consortium name="The Broad Institute Genomics Platform"/>
            <consortium name="The Broad Institute Genome Sequencing Center for Infectious Disease"/>
            <person name="Wu L."/>
            <person name="Ma J."/>
        </authorList>
    </citation>
    <scope>NUCLEOTIDE SEQUENCE [LARGE SCALE GENOMIC DNA]</scope>
    <source>
        <strain evidence="2 3">JCM 16365</strain>
    </source>
</reference>
<dbReference type="InterPro" id="IPR036104">
    <property type="entry name" value="BFN_sf"/>
</dbReference>
<organism evidence="2 3">
    <name type="scientific">Microbacterium binotii</name>
    <dbReference type="NCBI Taxonomy" id="462710"/>
    <lineage>
        <taxon>Bacteria</taxon>
        <taxon>Bacillati</taxon>
        <taxon>Actinomycetota</taxon>
        <taxon>Actinomycetes</taxon>
        <taxon>Micrococcales</taxon>
        <taxon>Microbacteriaceae</taxon>
        <taxon>Microbacterium</taxon>
    </lineage>
</organism>
<evidence type="ECO:0000313" key="2">
    <source>
        <dbReference type="EMBL" id="GAA2576862.1"/>
    </source>
</evidence>
<dbReference type="PANTHER" id="PTHR15160">
    <property type="entry name" value="VON HIPPEL-LINDAU PROTEIN"/>
    <property type="match status" value="1"/>
</dbReference>
<name>A0ABN3PB22_9MICO</name>
<feature type="domain" description="BFN" evidence="1">
    <location>
        <begin position="1"/>
        <end position="133"/>
    </location>
</feature>
<dbReference type="RefSeq" id="WP_344228290.1">
    <property type="nucleotide sequence ID" value="NZ_BAAARI010000011.1"/>
</dbReference>
<evidence type="ECO:0000259" key="1">
    <source>
        <dbReference type="PROSITE" id="PS51658"/>
    </source>
</evidence>
<proteinExistence type="predicted"/>
<dbReference type="SUPFAM" id="SSF103256">
    <property type="entry name" value="Hypothetical protein TM0160"/>
    <property type="match status" value="1"/>
</dbReference>
<dbReference type="Pfam" id="PF02577">
    <property type="entry name" value="BFN_dom"/>
    <property type="match status" value="1"/>
</dbReference>
<gene>
    <name evidence="2" type="ORF">GCM10009862_15230</name>
</gene>
<dbReference type="Proteomes" id="UP001500274">
    <property type="component" value="Unassembled WGS sequence"/>
</dbReference>
<accession>A0ABN3PB22</accession>
<dbReference type="Gene3D" id="3.10.690.10">
    <property type="entry name" value="Bifunctional nuclease domain"/>
    <property type="match status" value="1"/>
</dbReference>